<evidence type="ECO:0000313" key="1">
    <source>
        <dbReference type="EMBL" id="CAK0889203.1"/>
    </source>
</evidence>
<protein>
    <submittedName>
        <fullName evidence="1">Uncharacterized protein</fullName>
    </submittedName>
</protein>
<dbReference type="EMBL" id="CAUYUJ010019180">
    <property type="protein sequence ID" value="CAK0889203.1"/>
    <property type="molecule type" value="Genomic_DNA"/>
</dbReference>
<keyword evidence="2" id="KW-1185">Reference proteome</keyword>
<organism evidence="1 2">
    <name type="scientific">Prorocentrum cordatum</name>
    <dbReference type="NCBI Taxonomy" id="2364126"/>
    <lineage>
        <taxon>Eukaryota</taxon>
        <taxon>Sar</taxon>
        <taxon>Alveolata</taxon>
        <taxon>Dinophyceae</taxon>
        <taxon>Prorocentrales</taxon>
        <taxon>Prorocentraceae</taxon>
        <taxon>Prorocentrum</taxon>
    </lineage>
</organism>
<name>A0ABN9WUF1_9DINO</name>
<accession>A0ABN9WUF1</accession>
<evidence type="ECO:0000313" key="2">
    <source>
        <dbReference type="Proteomes" id="UP001189429"/>
    </source>
</evidence>
<dbReference type="Proteomes" id="UP001189429">
    <property type="component" value="Unassembled WGS sequence"/>
</dbReference>
<reference evidence="1" key="1">
    <citation type="submission" date="2023-10" db="EMBL/GenBank/DDBJ databases">
        <authorList>
            <person name="Chen Y."/>
            <person name="Shah S."/>
            <person name="Dougan E. K."/>
            <person name="Thang M."/>
            <person name="Chan C."/>
        </authorList>
    </citation>
    <scope>NUCLEOTIDE SEQUENCE [LARGE SCALE GENOMIC DNA]</scope>
</reference>
<sequence length="141" mass="16417">MHLAKNYSAKGYHRAELDAHLHGQILDLFRKSYVPGSRREGQVAHYIHGEREMWHIGKLGRKLTDQLLNEIRRKVAEWLDLDTRDLVQTSYYGFRVFRNGSVMEPHVERVSTHVLTAAYCLDVKQDQAGRGALARWPRGRH</sequence>
<comment type="caution">
    <text evidence="1">The sequence shown here is derived from an EMBL/GenBank/DDBJ whole genome shotgun (WGS) entry which is preliminary data.</text>
</comment>
<proteinExistence type="predicted"/>
<gene>
    <name evidence="1" type="ORF">PCOR1329_LOCUS69801</name>
</gene>